<dbReference type="InterPro" id="IPR003848">
    <property type="entry name" value="DUF218"/>
</dbReference>
<accession>A0A7X0HHJ6</accession>
<dbReference type="PANTHER" id="PTHR30336:SF18">
    <property type="entry name" value="MEMBRANE PROTEIN"/>
    <property type="match status" value="1"/>
</dbReference>
<dbReference type="AlphaFoldDB" id="A0A7X0HHJ6"/>
<dbReference type="Proteomes" id="UP000540423">
    <property type="component" value="Unassembled WGS sequence"/>
</dbReference>
<feature type="transmembrane region" description="Helical" evidence="1">
    <location>
        <begin position="127"/>
        <end position="155"/>
    </location>
</feature>
<keyword evidence="4" id="KW-1185">Reference proteome</keyword>
<feature type="transmembrane region" description="Helical" evidence="1">
    <location>
        <begin position="28"/>
        <end position="49"/>
    </location>
</feature>
<dbReference type="GO" id="GO:0005886">
    <property type="term" value="C:plasma membrane"/>
    <property type="evidence" value="ECO:0007669"/>
    <property type="project" value="TreeGrafter"/>
</dbReference>
<sequence>MIVFVPAGLCFLALVISMLRDRRRLRNGVFLVLALFFTVLGLLVTAARLTATANQTGRTLVGGLAVAVFVAAALAPFTLAFFLIRNGLQMVRKEGRSPANLLSLLAGLGIVGLAVMVATTLQTGSRALGTVTVVAVLVVGYVSFLFTCFLLYAALYGRFRPRGGLDFVVVLGAGLIRNQVPPLLAGRLHKGRELYEAQIAAGGNPMMVTSGGQGPDEDRPEAVAMAEYLIGTGVPADRILTENASRTTEENLTFSGTLMSEHMPGYRCAIVTNNYHAFRAALMARKTGVNGQVIGSPTARYFWPSAVIREFAAIFMEHKAVNFSVCALLVLLGSLSGLA</sequence>
<keyword evidence="1" id="KW-1133">Transmembrane helix</keyword>
<name>A0A7X0HHJ6_9ACTN</name>
<keyword evidence="1" id="KW-0472">Membrane</keyword>
<dbReference type="GO" id="GO:0000270">
    <property type="term" value="P:peptidoglycan metabolic process"/>
    <property type="evidence" value="ECO:0007669"/>
    <property type="project" value="TreeGrafter"/>
</dbReference>
<evidence type="ECO:0000313" key="4">
    <source>
        <dbReference type="Proteomes" id="UP000540423"/>
    </source>
</evidence>
<dbReference type="Gene3D" id="3.40.50.620">
    <property type="entry name" value="HUPs"/>
    <property type="match status" value="1"/>
</dbReference>
<evidence type="ECO:0000256" key="1">
    <source>
        <dbReference type="SAM" id="Phobius"/>
    </source>
</evidence>
<feature type="transmembrane region" description="Helical" evidence="1">
    <location>
        <begin position="320"/>
        <end position="338"/>
    </location>
</feature>
<organism evidence="3 4">
    <name type="scientific">Streptomyces candidus</name>
    <dbReference type="NCBI Taxonomy" id="67283"/>
    <lineage>
        <taxon>Bacteria</taxon>
        <taxon>Bacillati</taxon>
        <taxon>Actinomycetota</taxon>
        <taxon>Actinomycetes</taxon>
        <taxon>Kitasatosporales</taxon>
        <taxon>Streptomycetaceae</taxon>
        <taxon>Streptomyces</taxon>
    </lineage>
</organism>
<feature type="domain" description="DUF218" evidence="2">
    <location>
        <begin position="166"/>
        <end position="311"/>
    </location>
</feature>
<dbReference type="Pfam" id="PF02698">
    <property type="entry name" value="DUF218"/>
    <property type="match status" value="1"/>
</dbReference>
<dbReference type="InterPro" id="IPR051599">
    <property type="entry name" value="Cell_Envelope_Assoc"/>
</dbReference>
<feature type="transmembrane region" description="Helical" evidence="1">
    <location>
        <begin position="61"/>
        <end position="84"/>
    </location>
</feature>
<evidence type="ECO:0000313" key="3">
    <source>
        <dbReference type="EMBL" id="MBB6437792.1"/>
    </source>
</evidence>
<gene>
    <name evidence="3" type="ORF">HNQ79_004296</name>
</gene>
<dbReference type="CDD" id="cd06259">
    <property type="entry name" value="YdcF-like"/>
    <property type="match status" value="1"/>
</dbReference>
<dbReference type="RefSeq" id="WP_185033415.1">
    <property type="nucleotide sequence ID" value="NZ_BNBN01000009.1"/>
</dbReference>
<feature type="transmembrane region" description="Helical" evidence="1">
    <location>
        <begin position="104"/>
        <end position="121"/>
    </location>
</feature>
<dbReference type="PANTHER" id="PTHR30336">
    <property type="entry name" value="INNER MEMBRANE PROTEIN, PROBABLE PERMEASE"/>
    <property type="match status" value="1"/>
</dbReference>
<comment type="caution">
    <text evidence="3">The sequence shown here is derived from an EMBL/GenBank/DDBJ whole genome shotgun (WGS) entry which is preliminary data.</text>
</comment>
<reference evidence="3 4" key="1">
    <citation type="submission" date="2020-08" db="EMBL/GenBank/DDBJ databases">
        <title>Genomic Encyclopedia of Type Strains, Phase IV (KMG-IV): sequencing the most valuable type-strain genomes for metagenomic binning, comparative biology and taxonomic classification.</title>
        <authorList>
            <person name="Goeker M."/>
        </authorList>
    </citation>
    <scope>NUCLEOTIDE SEQUENCE [LARGE SCALE GENOMIC DNA]</scope>
    <source>
        <strain evidence="3 4">DSM 40141</strain>
    </source>
</reference>
<dbReference type="InterPro" id="IPR014729">
    <property type="entry name" value="Rossmann-like_a/b/a_fold"/>
</dbReference>
<proteinExistence type="predicted"/>
<evidence type="ECO:0000259" key="2">
    <source>
        <dbReference type="Pfam" id="PF02698"/>
    </source>
</evidence>
<dbReference type="EMBL" id="JACHEM010000011">
    <property type="protein sequence ID" value="MBB6437792.1"/>
    <property type="molecule type" value="Genomic_DNA"/>
</dbReference>
<dbReference type="GO" id="GO:0043164">
    <property type="term" value="P:Gram-negative-bacterium-type cell wall biogenesis"/>
    <property type="evidence" value="ECO:0007669"/>
    <property type="project" value="TreeGrafter"/>
</dbReference>
<keyword evidence="1" id="KW-0812">Transmembrane</keyword>
<protein>
    <submittedName>
        <fullName evidence="3">Uncharacterized SAM-binding protein YcdF (DUF218 family)</fullName>
    </submittedName>
</protein>